<evidence type="ECO:0000313" key="2">
    <source>
        <dbReference type="EMBL" id="OLP78991.1"/>
    </source>
</evidence>
<feature type="compositionally biased region" description="Polar residues" evidence="1">
    <location>
        <begin position="73"/>
        <end position="90"/>
    </location>
</feature>
<dbReference type="AlphaFoldDB" id="A0A1Q9C7V5"/>
<dbReference type="Proteomes" id="UP000186817">
    <property type="component" value="Unassembled WGS sequence"/>
</dbReference>
<gene>
    <name evidence="2" type="ORF">AK812_SmicGene40767</name>
</gene>
<name>A0A1Q9C7V5_SYMMI</name>
<evidence type="ECO:0000313" key="3">
    <source>
        <dbReference type="Proteomes" id="UP000186817"/>
    </source>
</evidence>
<protein>
    <submittedName>
        <fullName evidence="2">Uncharacterized protein</fullName>
    </submittedName>
</protein>
<reference evidence="2 3" key="1">
    <citation type="submission" date="2016-02" db="EMBL/GenBank/DDBJ databases">
        <title>Genome analysis of coral dinoflagellate symbionts highlights evolutionary adaptations to a symbiotic lifestyle.</title>
        <authorList>
            <person name="Aranda M."/>
            <person name="Li Y."/>
            <person name="Liew Y.J."/>
            <person name="Baumgarten S."/>
            <person name="Simakov O."/>
            <person name="Wilson M."/>
            <person name="Piel J."/>
            <person name="Ashoor H."/>
            <person name="Bougouffa S."/>
            <person name="Bajic V.B."/>
            <person name="Ryu T."/>
            <person name="Ravasi T."/>
            <person name="Bayer T."/>
            <person name="Micklem G."/>
            <person name="Kim H."/>
            <person name="Bhak J."/>
            <person name="Lajeunesse T.C."/>
            <person name="Voolstra C.R."/>
        </authorList>
    </citation>
    <scope>NUCLEOTIDE SEQUENCE [LARGE SCALE GENOMIC DNA]</scope>
    <source>
        <strain evidence="2 3">CCMP2467</strain>
    </source>
</reference>
<feature type="region of interest" description="Disordered" evidence="1">
    <location>
        <begin position="69"/>
        <end position="137"/>
    </location>
</feature>
<comment type="caution">
    <text evidence="2">The sequence shown here is derived from an EMBL/GenBank/DDBJ whole genome shotgun (WGS) entry which is preliminary data.</text>
</comment>
<organism evidence="2 3">
    <name type="scientific">Symbiodinium microadriaticum</name>
    <name type="common">Dinoflagellate</name>
    <name type="synonym">Zooxanthella microadriatica</name>
    <dbReference type="NCBI Taxonomy" id="2951"/>
    <lineage>
        <taxon>Eukaryota</taxon>
        <taxon>Sar</taxon>
        <taxon>Alveolata</taxon>
        <taxon>Dinophyceae</taxon>
        <taxon>Suessiales</taxon>
        <taxon>Symbiodiniaceae</taxon>
        <taxon>Symbiodinium</taxon>
    </lineage>
</organism>
<accession>A0A1Q9C7V5</accession>
<proteinExistence type="predicted"/>
<dbReference type="EMBL" id="LSRX01001537">
    <property type="protein sequence ID" value="OLP78991.1"/>
    <property type="molecule type" value="Genomic_DNA"/>
</dbReference>
<sequence length="245" mass="26969">MNASVLANLQNAVGSNYRQTRVEFVPWRGKALLHAIAFEHSVILQRSEEERLELKRALDRIACQARSLGGQRPSASRSASQKLSFKTSQDLGKDPALPDMHQQDLGGIGLAIPPTSQPELPETGEADPVPPPPVPEACVQSGALDAKLRGCHVLILLRQDLDEDDLVLATDNLTWGQARSMVEPAMTQIVQSTEVDLYQRRRRRIKVLLAELEVEGQRKAILLGLNDGDLPLQPDMLRVVDSPGR</sequence>
<evidence type="ECO:0000256" key="1">
    <source>
        <dbReference type="SAM" id="MobiDB-lite"/>
    </source>
</evidence>
<keyword evidence="3" id="KW-1185">Reference proteome</keyword>